<evidence type="ECO:0008006" key="4">
    <source>
        <dbReference type="Google" id="ProtNLM"/>
    </source>
</evidence>
<accession>A0ABT2H2A0</accession>
<evidence type="ECO:0000256" key="1">
    <source>
        <dbReference type="SAM" id="Phobius"/>
    </source>
</evidence>
<name>A0ABT2H2A0_9MICO</name>
<feature type="transmembrane region" description="Helical" evidence="1">
    <location>
        <begin position="202"/>
        <end position="221"/>
    </location>
</feature>
<comment type="caution">
    <text evidence="2">The sequence shown here is derived from an EMBL/GenBank/DDBJ whole genome shotgun (WGS) entry which is preliminary data.</text>
</comment>
<keyword evidence="3" id="KW-1185">Reference proteome</keyword>
<feature type="transmembrane region" description="Helical" evidence="1">
    <location>
        <begin position="138"/>
        <end position="163"/>
    </location>
</feature>
<reference evidence="2" key="1">
    <citation type="submission" date="2022-08" db="EMBL/GenBank/DDBJ databases">
        <authorList>
            <person name="Deng Y."/>
            <person name="Han X.-F."/>
            <person name="Zhang Y.-Q."/>
        </authorList>
    </citation>
    <scope>NUCLEOTIDE SEQUENCE</scope>
    <source>
        <strain evidence="2">CPCC 203386</strain>
    </source>
</reference>
<organism evidence="2 3">
    <name type="scientific">Herbiconiux daphne</name>
    <dbReference type="NCBI Taxonomy" id="2970914"/>
    <lineage>
        <taxon>Bacteria</taxon>
        <taxon>Bacillati</taxon>
        <taxon>Actinomycetota</taxon>
        <taxon>Actinomycetes</taxon>
        <taxon>Micrococcales</taxon>
        <taxon>Microbacteriaceae</taxon>
        <taxon>Herbiconiux</taxon>
    </lineage>
</organism>
<evidence type="ECO:0000313" key="2">
    <source>
        <dbReference type="EMBL" id="MCS5734083.1"/>
    </source>
</evidence>
<protein>
    <recommendedName>
        <fullName evidence="4">DUF998 domain-containing protein</fullName>
    </recommendedName>
</protein>
<sequence>MSPVASVAPESADREAAAGRAATAFAWLWIAGTVFAGLALTLLATLPPLPTDPDSVSGWVGDGAFPLTWAGELLFFAIIAWGAGAAGVVGAHAAGAPVRRALSSAALGVVLVGFAIILLALGRLVYPVADIDLTAGSIVLLASVVSGTVHLSLLALAVVAVSLPVGMRSLRARRATVAAGIAFGVLFAVGSFPWLLPTWSNVVVAGAVAGWGVFAGLSALARDRRAARSRGSSRRGTR</sequence>
<dbReference type="Proteomes" id="UP001165586">
    <property type="component" value="Unassembled WGS sequence"/>
</dbReference>
<keyword evidence="1" id="KW-1133">Transmembrane helix</keyword>
<gene>
    <name evidence="2" type="ORF">N1032_10075</name>
</gene>
<feature type="transmembrane region" description="Helical" evidence="1">
    <location>
        <begin position="105"/>
        <end position="126"/>
    </location>
</feature>
<proteinExistence type="predicted"/>
<keyword evidence="1" id="KW-0812">Transmembrane</keyword>
<dbReference type="RefSeq" id="WP_259538929.1">
    <property type="nucleotide sequence ID" value="NZ_JANLCJ010000003.1"/>
</dbReference>
<feature type="transmembrane region" description="Helical" evidence="1">
    <location>
        <begin position="175"/>
        <end position="196"/>
    </location>
</feature>
<feature type="transmembrane region" description="Helical" evidence="1">
    <location>
        <begin position="24"/>
        <end position="46"/>
    </location>
</feature>
<feature type="transmembrane region" description="Helical" evidence="1">
    <location>
        <begin position="73"/>
        <end position="93"/>
    </location>
</feature>
<evidence type="ECO:0000313" key="3">
    <source>
        <dbReference type="Proteomes" id="UP001165586"/>
    </source>
</evidence>
<dbReference type="EMBL" id="JANLCJ010000003">
    <property type="protein sequence ID" value="MCS5734083.1"/>
    <property type="molecule type" value="Genomic_DNA"/>
</dbReference>
<keyword evidence="1" id="KW-0472">Membrane</keyword>